<comment type="similarity">
    <text evidence="1">Belongs to the UPF0237 family.</text>
</comment>
<dbReference type="Proteomes" id="UP000295063">
    <property type="component" value="Unassembled WGS sequence"/>
</dbReference>
<dbReference type="Gene3D" id="3.30.70.260">
    <property type="match status" value="1"/>
</dbReference>
<evidence type="ECO:0000313" key="3">
    <source>
        <dbReference type="EMBL" id="TCL33006.1"/>
    </source>
</evidence>
<name>A0A4R1PR58_9FIRM</name>
<evidence type="ECO:0000259" key="2">
    <source>
        <dbReference type="PROSITE" id="PS51671"/>
    </source>
</evidence>
<keyword evidence="4" id="KW-1185">Reference proteome</keyword>
<dbReference type="RefSeq" id="WP_132083260.1">
    <property type="nucleotide sequence ID" value="NZ_DAIMLW010000032.1"/>
</dbReference>
<gene>
    <name evidence="3" type="ORF">EV210_11983</name>
</gene>
<dbReference type="PANTHER" id="PTHR34875:SF6">
    <property type="entry name" value="UPF0237 PROTEIN MJ1558"/>
    <property type="match status" value="1"/>
</dbReference>
<organism evidence="3 4">
    <name type="scientific">Anaerospora hongkongensis</name>
    <dbReference type="NCBI Taxonomy" id="244830"/>
    <lineage>
        <taxon>Bacteria</taxon>
        <taxon>Bacillati</taxon>
        <taxon>Bacillota</taxon>
        <taxon>Negativicutes</taxon>
        <taxon>Selenomonadales</taxon>
        <taxon>Sporomusaceae</taxon>
        <taxon>Anaerospora</taxon>
    </lineage>
</organism>
<sequence>MKVVITVVGQDRVGIIATVSAVLAENQINIVNINQNIVDGFFNMVLIADMSGAKIQLKDLQQILQQKSEELGLEIKAQHEDIFRIMHRI</sequence>
<dbReference type="PANTHER" id="PTHR34875">
    <property type="entry name" value="UPF0237 PROTEIN MJ1558"/>
    <property type="match status" value="1"/>
</dbReference>
<dbReference type="InterPro" id="IPR050990">
    <property type="entry name" value="UPF0237/GcvR_regulator"/>
</dbReference>
<evidence type="ECO:0000313" key="4">
    <source>
        <dbReference type="Proteomes" id="UP000295063"/>
    </source>
</evidence>
<dbReference type="Pfam" id="PF13740">
    <property type="entry name" value="ACT_6"/>
    <property type="match status" value="1"/>
</dbReference>
<reference evidence="3 4" key="1">
    <citation type="submission" date="2019-03" db="EMBL/GenBank/DDBJ databases">
        <title>Genomic Encyclopedia of Type Strains, Phase IV (KMG-IV): sequencing the most valuable type-strain genomes for metagenomic binning, comparative biology and taxonomic classification.</title>
        <authorList>
            <person name="Goeker M."/>
        </authorList>
    </citation>
    <scope>NUCLEOTIDE SEQUENCE [LARGE SCALE GENOMIC DNA]</scope>
    <source>
        <strain evidence="3 4">DSM 15969</strain>
    </source>
</reference>
<dbReference type="SUPFAM" id="SSF55021">
    <property type="entry name" value="ACT-like"/>
    <property type="match status" value="1"/>
</dbReference>
<dbReference type="AlphaFoldDB" id="A0A4R1PR58"/>
<dbReference type="InterPro" id="IPR022986">
    <property type="entry name" value="UPF0237_ACT"/>
</dbReference>
<evidence type="ECO:0000256" key="1">
    <source>
        <dbReference type="HAMAP-Rule" id="MF_01054"/>
    </source>
</evidence>
<dbReference type="InterPro" id="IPR002912">
    <property type="entry name" value="ACT_dom"/>
</dbReference>
<dbReference type="NCBIfam" id="NF001220">
    <property type="entry name" value="PRK00194.1"/>
    <property type="match status" value="1"/>
</dbReference>
<comment type="caution">
    <text evidence="3">The sequence shown here is derived from an EMBL/GenBank/DDBJ whole genome shotgun (WGS) entry which is preliminary data.</text>
</comment>
<dbReference type="EMBL" id="SLUI01000019">
    <property type="protein sequence ID" value="TCL33006.1"/>
    <property type="molecule type" value="Genomic_DNA"/>
</dbReference>
<proteinExistence type="inferred from homology"/>
<protein>
    <recommendedName>
        <fullName evidence="1">UPF0237 protein EV210_11983</fullName>
    </recommendedName>
</protein>
<dbReference type="InterPro" id="IPR045865">
    <property type="entry name" value="ACT-like_dom_sf"/>
</dbReference>
<feature type="domain" description="ACT" evidence="2">
    <location>
        <begin position="4"/>
        <end position="78"/>
    </location>
</feature>
<accession>A0A4R1PR58</accession>
<dbReference type="PROSITE" id="PS51671">
    <property type="entry name" value="ACT"/>
    <property type="match status" value="1"/>
</dbReference>
<dbReference type="HAMAP" id="MF_01054">
    <property type="entry name" value="UPF0237"/>
    <property type="match status" value="1"/>
</dbReference>